<dbReference type="GO" id="GO:0005507">
    <property type="term" value="F:copper ion binding"/>
    <property type="evidence" value="ECO:0007669"/>
    <property type="project" value="InterPro"/>
</dbReference>
<dbReference type="RefSeq" id="WP_232211005.1">
    <property type="nucleotide sequence ID" value="NZ_VLJS01000083.1"/>
</dbReference>
<protein>
    <submittedName>
        <fullName evidence="1">Copper resistance protein B</fullName>
    </submittedName>
</protein>
<dbReference type="GO" id="GO:0006878">
    <property type="term" value="P:intracellular copper ion homeostasis"/>
    <property type="evidence" value="ECO:0007669"/>
    <property type="project" value="InterPro"/>
</dbReference>
<keyword evidence="2" id="KW-1185">Reference proteome</keyword>
<sequence>MPAADASLPREPIPAVTDADRAAAFPSLRHGHAHDAGRNGLLRIDRLEAWDASGGSGQAWEAQAWIGGDVQRLWLRSEGERERSRTRAAELELLYGRGIAPWWDLLAGVRRDFAPGDGRTWAALGVQGLVPYKIEVAATAYLASGGHTALRAELGYELPLSRYLVLQPRLEAELRGRDDPLRGIGSGLSSAEAGLRLRWNLTPRLAPYLGLVHERAFGDTGRYQRAEHGGARDTRWVAGVRAWF</sequence>
<dbReference type="InterPro" id="IPR007939">
    <property type="entry name" value="Cu-R_B_prcur"/>
</dbReference>
<dbReference type="GO" id="GO:0009279">
    <property type="term" value="C:cell outer membrane"/>
    <property type="evidence" value="ECO:0007669"/>
    <property type="project" value="InterPro"/>
</dbReference>
<dbReference type="Proteomes" id="UP000321583">
    <property type="component" value="Unassembled WGS sequence"/>
</dbReference>
<evidence type="ECO:0000313" key="2">
    <source>
        <dbReference type="Proteomes" id="UP000321583"/>
    </source>
</evidence>
<dbReference type="EMBL" id="VLJS01000083">
    <property type="protein sequence ID" value="TWH05671.1"/>
    <property type="molecule type" value="Genomic_DNA"/>
</dbReference>
<organism evidence="1 2">
    <name type="scientific">Pseudoxanthomonas taiwanensis J19</name>
    <dbReference type="NCBI Taxonomy" id="935569"/>
    <lineage>
        <taxon>Bacteria</taxon>
        <taxon>Pseudomonadati</taxon>
        <taxon>Pseudomonadota</taxon>
        <taxon>Gammaproteobacteria</taxon>
        <taxon>Lysobacterales</taxon>
        <taxon>Lysobacteraceae</taxon>
        <taxon>Pseudoxanthomonas</taxon>
    </lineage>
</organism>
<comment type="caution">
    <text evidence="1">The sequence shown here is derived from an EMBL/GenBank/DDBJ whole genome shotgun (WGS) entry which is preliminary data.</text>
</comment>
<dbReference type="Pfam" id="PF05275">
    <property type="entry name" value="CopB"/>
    <property type="match status" value="1"/>
</dbReference>
<name>A0A562D8S8_9GAMM</name>
<evidence type="ECO:0000313" key="1">
    <source>
        <dbReference type="EMBL" id="TWH05671.1"/>
    </source>
</evidence>
<gene>
    <name evidence="1" type="ORF">L613_005200000170</name>
</gene>
<accession>A0A562D8S8</accession>
<proteinExistence type="predicted"/>
<dbReference type="AlphaFoldDB" id="A0A562D8S8"/>
<reference evidence="1 2" key="1">
    <citation type="submission" date="2019-07" db="EMBL/GenBank/DDBJ databases">
        <title>Genome sequencing of lignin-degrading bacterial isolates.</title>
        <authorList>
            <person name="Gladden J."/>
        </authorList>
    </citation>
    <scope>NUCLEOTIDE SEQUENCE [LARGE SCALE GENOMIC DNA]</scope>
    <source>
        <strain evidence="1 2">J19</strain>
    </source>
</reference>